<evidence type="ECO:0000313" key="3">
    <source>
        <dbReference type="Proteomes" id="UP001177023"/>
    </source>
</evidence>
<protein>
    <submittedName>
        <fullName evidence="2">Uncharacterized protein</fullName>
    </submittedName>
</protein>
<accession>A0AA36FZN1</accession>
<feature type="non-terminal residue" evidence="2">
    <location>
        <position position="83"/>
    </location>
</feature>
<evidence type="ECO:0000313" key="2">
    <source>
        <dbReference type="EMBL" id="CAJ0572831.1"/>
    </source>
</evidence>
<proteinExistence type="predicted"/>
<name>A0AA36FZN1_9BILA</name>
<evidence type="ECO:0000256" key="1">
    <source>
        <dbReference type="SAM" id="MobiDB-lite"/>
    </source>
</evidence>
<dbReference type="Proteomes" id="UP001177023">
    <property type="component" value="Unassembled WGS sequence"/>
</dbReference>
<reference evidence="2" key="1">
    <citation type="submission" date="2023-06" db="EMBL/GenBank/DDBJ databases">
        <authorList>
            <person name="Delattre M."/>
        </authorList>
    </citation>
    <scope>NUCLEOTIDE SEQUENCE</scope>
    <source>
        <strain evidence="2">AF72</strain>
    </source>
</reference>
<feature type="compositionally biased region" description="Basic and acidic residues" evidence="1">
    <location>
        <begin position="43"/>
        <end position="83"/>
    </location>
</feature>
<feature type="region of interest" description="Disordered" evidence="1">
    <location>
        <begin position="1"/>
        <end position="83"/>
    </location>
</feature>
<dbReference type="AlphaFoldDB" id="A0AA36FZN1"/>
<organism evidence="2 3">
    <name type="scientific">Mesorhabditis spiculigera</name>
    <dbReference type="NCBI Taxonomy" id="96644"/>
    <lineage>
        <taxon>Eukaryota</taxon>
        <taxon>Metazoa</taxon>
        <taxon>Ecdysozoa</taxon>
        <taxon>Nematoda</taxon>
        <taxon>Chromadorea</taxon>
        <taxon>Rhabditida</taxon>
        <taxon>Rhabditina</taxon>
        <taxon>Rhabditomorpha</taxon>
        <taxon>Rhabditoidea</taxon>
        <taxon>Rhabditidae</taxon>
        <taxon>Mesorhabditinae</taxon>
        <taxon>Mesorhabditis</taxon>
    </lineage>
</organism>
<comment type="caution">
    <text evidence="2">The sequence shown here is derived from an EMBL/GenBank/DDBJ whole genome shotgun (WGS) entry which is preliminary data.</text>
</comment>
<keyword evidence="3" id="KW-1185">Reference proteome</keyword>
<dbReference type="EMBL" id="CATQJA010002607">
    <property type="protein sequence ID" value="CAJ0572831.1"/>
    <property type="molecule type" value="Genomic_DNA"/>
</dbReference>
<gene>
    <name evidence="2" type="ORF">MSPICULIGERA_LOCUS11207</name>
</gene>
<sequence>MWGQFEYTPVSKPGAVGTSMPAALKGERDKDGMISDNYKGRPRNADPFHPHAPNPDRAKTVSDWTKGHMKERREEAKRAKENK</sequence>